<feature type="non-terminal residue" evidence="2">
    <location>
        <position position="264"/>
    </location>
</feature>
<feature type="non-terminal residue" evidence="2">
    <location>
        <position position="1"/>
    </location>
</feature>
<comment type="caution">
    <text evidence="2">The sequence shown here is derived from an EMBL/GenBank/DDBJ whole genome shotgun (WGS) entry which is preliminary data.</text>
</comment>
<sequence>QKSNFCSRNSDPRAYNCKGETNEDISSAIFTDCDIGASGELSIGDSRADCDSKLSIRNHVKDNNLYSSLFLANEQLKYELLSKVGLWSILEVAELISGSLPTYHPNVLLTNISLGNWKRAYVAVKHLVECLVSNYDPKKAQISKSNGLPSIVLSDYLEGRLSKSSQDKGFNWSGDVSSIASFSQAQSSSIHFPYHLDSSAENKSSSTSTRSELIGFIQSLEKFPDLPCLTNIERTEILSIIDLLSEVSNLDSSSAYQSLDEPGR</sequence>
<protein>
    <submittedName>
        <fullName evidence="2">DmX-like protein 1</fullName>
    </submittedName>
</protein>
<dbReference type="PANTHER" id="PTHR13950">
    <property type="entry name" value="RABCONNECTIN-RELATED"/>
    <property type="match status" value="1"/>
</dbReference>
<dbReference type="AlphaFoldDB" id="A0A392NIT9"/>
<evidence type="ECO:0000313" key="3">
    <source>
        <dbReference type="Proteomes" id="UP000265520"/>
    </source>
</evidence>
<dbReference type="InterPro" id="IPR022033">
    <property type="entry name" value="Rav1p_C"/>
</dbReference>
<dbReference type="GO" id="GO:0007035">
    <property type="term" value="P:vacuolar acidification"/>
    <property type="evidence" value="ECO:0007669"/>
    <property type="project" value="TreeGrafter"/>
</dbReference>
<reference evidence="2 3" key="1">
    <citation type="journal article" date="2018" name="Front. Plant Sci.">
        <title>Red Clover (Trifolium pratense) and Zigzag Clover (T. medium) - A Picture of Genomic Similarities and Differences.</title>
        <authorList>
            <person name="Dluhosova J."/>
            <person name="Istvanek J."/>
            <person name="Nedelnik J."/>
            <person name="Repkova J."/>
        </authorList>
    </citation>
    <scope>NUCLEOTIDE SEQUENCE [LARGE SCALE GENOMIC DNA]</scope>
    <source>
        <strain evidence="3">cv. 10/8</strain>
        <tissue evidence="2">Leaf</tissue>
    </source>
</reference>
<evidence type="ECO:0000313" key="2">
    <source>
        <dbReference type="EMBL" id="MCH99730.1"/>
    </source>
</evidence>
<keyword evidence="3" id="KW-1185">Reference proteome</keyword>
<accession>A0A392NIT9</accession>
<dbReference type="Pfam" id="PF12234">
    <property type="entry name" value="Rav1p_C"/>
    <property type="match status" value="1"/>
</dbReference>
<proteinExistence type="predicted"/>
<dbReference type="EMBL" id="LXQA010041147">
    <property type="protein sequence ID" value="MCH99730.1"/>
    <property type="molecule type" value="Genomic_DNA"/>
</dbReference>
<dbReference type="GO" id="GO:0043291">
    <property type="term" value="C:RAVE complex"/>
    <property type="evidence" value="ECO:0007669"/>
    <property type="project" value="TreeGrafter"/>
</dbReference>
<organism evidence="2 3">
    <name type="scientific">Trifolium medium</name>
    <dbReference type="NCBI Taxonomy" id="97028"/>
    <lineage>
        <taxon>Eukaryota</taxon>
        <taxon>Viridiplantae</taxon>
        <taxon>Streptophyta</taxon>
        <taxon>Embryophyta</taxon>
        <taxon>Tracheophyta</taxon>
        <taxon>Spermatophyta</taxon>
        <taxon>Magnoliopsida</taxon>
        <taxon>eudicotyledons</taxon>
        <taxon>Gunneridae</taxon>
        <taxon>Pentapetalae</taxon>
        <taxon>rosids</taxon>
        <taxon>fabids</taxon>
        <taxon>Fabales</taxon>
        <taxon>Fabaceae</taxon>
        <taxon>Papilionoideae</taxon>
        <taxon>50 kb inversion clade</taxon>
        <taxon>NPAAA clade</taxon>
        <taxon>Hologalegina</taxon>
        <taxon>IRL clade</taxon>
        <taxon>Trifolieae</taxon>
        <taxon>Trifolium</taxon>
    </lineage>
</organism>
<name>A0A392NIT9_9FABA</name>
<feature type="domain" description="RAVE complex protein Rav1 C-terminal" evidence="1">
    <location>
        <begin position="78"/>
        <end position="252"/>
    </location>
</feature>
<dbReference type="InterPro" id="IPR052208">
    <property type="entry name" value="DmX-like/RAVE_component"/>
</dbReference>
<dbReference type="PANTHER" id="PTHR13950:SF9">
    <property type="entry name" value="RABCONNECTIN-3A"/>
    <property type="match status" value="1"/>
</dbReference>
<dbReference type="Proteomes" id="UP000265520">
    <property type="component" value="Unassembled WGS sequence"/>
</dbReference>
<evidence type="ECO:0000259" key="1">
    <source>
        <dbReference type="Pfam" id="PF12234"/>
    </source>
</evidence>